<feature type="signal peptide" evidence="2">
    <location>
        <begin position="1"/>
        <end position="25"/>
    </location>
</feature>
<keyword evidence="4" id="KW-1185">Reference proteome</keyword>
<reference evidence="3" key="2">
    <citation type="submission" date="2020-05" db="UniProtKB">
        <authorList>
            <consortium name="EnsemblMetazoa"/>
        </authorList>
    </citation>
    <scope>IDENTIFICATION</scope>
    <source>
        <strain evidence="3">ACHKN1017</strain>
    </source>
</reference>
<evidence type="ECO:0000313" key="3">
    <source>
        <dbReference type="EnsemblMetazoa" id="ACHR002616-PA"/>
    </source>
</evidence>
<feature type="coiled-coil region" evidence="1">
    <location>
        <begin position="147"/>
        <end position="181"/>
    </location>
</feature>
<feature type="chain" id="PRO_5008124808" description="Secreted protein" evidence="2">
    <location>
        <begin position="26"/>
        <end position="1461"/>
    </location>
</feature>
<reference evidence="4" key="1">
    <citation type="submission" date="2013-03" db="EMBL/GenBank/DDBJ databases">
        <title>The Genome Sequence of Anopheles christyi ACHKN1017.</title>
        <authorList>
            <consortium name="The Broad Institute Genomics Platform"/>
            <person name="Neafsey D.E."/>
            <person name="Besansky N."/>
            <person name="Walker B."/>
            <person name="Young S.K."/>
            <person name="Zeng Q."/>
            <person name="Gargeya S."/>
            <person name="Fitzgerald M."/>
            <person name="Haas B."/>
            <person name="Abouelleil A."/>
            <person name="Allen A.W."/>
            <person name="Alvarado L."/>
            <person name="Arachchi H.M."/>
            <person name="Berlin A.M."/>
            <person name="Chapman S.B."/>
            <person name="Gainer-Dewar J."/>
            <person name="Goldberg J."/>
            <person name="Griggs A."/>
            <person name="Gujja S."/>
            <person name="Hansen M."/>
            <person name="Howarth C."/>
            <person name="Imamovic A."/>
            <person name="Ireland A."/>
            <person name="Larimer J."/>
            <person name="McCowan C."/>
            <person name="Murphy C."/>
            <person name="Pearson M."/>
            <person name="Poon T.W."/>
            <person name="Priest M."/>
            <person name="Roberts A."/>
            <person name="Saif S."/>
            <person name="Shea T."/>
            <person name="Sisk P."/>
            <person name="Sykes S."/>
            <person name="Wortman J."/>
            <person name="Nusbaum C."/>
            <person name="Birren B."/>
        </authorList>
    </citation>
    <scope>NUCLEOTIDE SEQUENCE [LARGE SCALE GENOMIC DNA]</scope>
    <source>
        <strain evidence="4">ACHKN1017</strain>
    </source>
</reference>
<evidence type="ECO:0000256" key="2">
    <source>
        <dbReference type="SAM" id="SignalP"/>
    </source>
</evidence>
<evidence type="ECO:0000313" key="4">
    <source>
        <dbReference type="Proteomes" id="UP000075881"/>
    </source>
</evidence>
<dbReference type="Proteomes" id="UP000075881">
    <property type="component" value="Unassembled WGS sequence"/>
</dbReference>
<sequence length="1461" mass="159525">MQVCHGLLASLVPLMLVCLVQHTGALPSPDFGVPATINPARTEVVLEAALLTSEFVDVTNVSITLVSGTHMLTQVQTAVVSIGRRFRDSGVALMQLMVTLATSNGTMGMANAFQPVYAGIESLQNLTRNGFSSELMSISSVIPSTVTQKFNDAFREMRNALDQLRQQLEALERDVRKARKEAGNAPTISEKIVRNNIPARTQSDVTKALIALRARIQDVRYMVRTTLHYLREADEFLQDVVREVNAFGTALHSTLSSFSGGMDVLKQDTVQYIQRSFGCGLDEQTESLSPVLAQLQAIANFASTLQEPFDEILAQLGPDAISASTDTFVQNLNLFKADAVAVSSTAAGLFIRSATCQLLRTMILTLISFGPQNEYCFNRFASRVYSLYALHHNAVGKCYETELERLTTMVQFLHHVVDVVLYDVEELYDNLSVCVNLLPGRDASCVEQDVSSEPRPDFGIDGKIAGSIQAGTVAAEASESFDQINFKTITLKSHYTVLKTMQAQLTIIGNNISTTGMELTGTLEVLAPSQGILPQVYDNVTGAIGNLRTLLDTGLAAQKTAIEQLVGKYISDMLDDASRQLRSTLTRLTTQLGLIQTSVNQAVAAYGSSTIPETFLRRYVSPKVVFELLRAMHDLNSDLPLVTYIIELTLGHLSTADAFLLQFMDDVDGKVLETIMHYDTLKQEITQSSLIVGNAIITPIKISYEKQISSLAFIRNSLAAMPTYEESLKPVLNAYEALLGSTNRLQIPPQVDTIYVNYLKDIVKLDDYLDRFFDEKLCTPIKEILKVLIASGPWAEYCFSKYSPRLLGLVSVNSNRFLMCYQIEADRLAEVALIVDRLMVQIVYDVEDLAAHLIACFNLLQDGAECIASIGPDYSQLVANLKLKVDDVLRLLTTQTKASYNRAAACVAGGKCGFVASAETYVKDIKLVNLTKLRVCIDFNFLHDCCVPTMMLLPTSVLLPVLLFLGALQRIDADPRPDFAIKATISGTQNVIRNSGRVNVTFDLVDNVNVTLTSGYTLLNDIKAAITFIGSKIAASGMTFTATLNNLANDRSNNVTGAFATVNQTIINMRTLLQSGLSAQFTTLQKQGPFITKQLTDAFNSILDRLTLFSGALERMKTGVTAARDAPGNPPDGISSDNLSRFVPLKLSIDLQDALSRLNADIPLVTFVVEETQRRLVVVDAFVDQMRNEGQTVVSEITSSKDVLLSDVDTISANVNASINEHVVPVYNEQLQAISKVQTELLAISTYADDLKPSLDSLAASLDASGITTLTAAIAANFTAYKSAVDASVANASSVQQFLVGETCVGLRSVINALVASSPYSNFCYSKFSPQILNQFSLSYYVVSECYDFEIFRLYQLQDLMSLIVNMIIYDVEDLGAAIAICAPLKDGSSCLTMIGPYYETLATTVSEKQAYIVDFIQEETKFSLQRLGACIVAAKYTTVISVAATVSNLNRCILSGPLAS</sequence>
<evidence type="ECO:0000256" key="1">
    <source>
        <dbReference type="SAM" id="Coils"/>
    </source>
</evidence>
<keyword evidence="2" id="KW-0732">Signal</keyword>
<accession>A0A182JVT4</accession>
<proteinExistence type="predicted"/>
<name>A0A182JVT4_9DIPT</name>
<evidence type="ECO:0008006" key="5">
    <source>
        <dbReference type="Google" id="ProtNLM"/>
    </source>
</evidence>
<organism evidence="3 4">
    <name type="scientific">Anopheles christyi</name>
    <dbReference type="NCBI Taxonomy" id="43041"/>
    <lineage>
        <taxon>Eukaryota</taxon>
        <taxon>Metazoa</taxon>
        <taxon>Ecdysozoa</taxon>
        <taxon>Arthropoda</taxon>
        <taxon>Hexapoda</taxon>
        <taxon>Insecta</taxon>
        <taxon>Pterygota</taxon>
        <taxon>Neoptera</taxon>
        <taxon>Endopterygota</taxon>
        <taxon>Diptera</taxon>
        <taxon>Nematocera</taxon>
        <taxon>Culicoidea</taxon>
        <taxon>Culicidae</taxon>
        <taxon>Anophelinae</taxon>
        <taxon>Anopheles</taxon>
    </lineage>
</organism>
<protein>
    <recommendedName>
        <fullName evidence="5">Secreted protein</fullName>
    </recommendedName>
</protein>
<dbReference type="EnsemblMetazoa" id="ACHR002616-RA">
    <property type="protein sequence ID" value="ACHR002616-PA"/>
    <property type="gene ID" value="ACHR002616"/>
</dbReference>
<keyword evidence="1" id="KW-0175">Coiled coil</keyword>
<dbReference type="VEuPathDB" id="VectorBase:ACHR002616"/>